<protein>
    <submittedName>
        <fullName evidence="1">Uncharacterized protein</fullName>
    </submittedName>
</protein>
<dbReference type="AlphaFoldDB" id="L0B161"/>
<proteinExistence type="predicted"/>
<evidence type="ECO:0000313" key="1">
    <source>
        <dbReference type="EMBL" id="AFZ81602.1"/>
    </source>
</evidence>
<name>L0B161_THEEQ</name>
<evidence type="ECO:0000313" key="2">
    <source>
        <dbReference type="Proteomes" id="UP000031512"/>
    </source>
</evidence>
<dbReference type="OrthoDB" id="364143at2759"/>
<dbReference type="Proteomes" id="UP000031512">
    <property type="component" value="Chromosome 3"/>
</dbReference>
<reference evidence="1 2" key="1">
    <citation type="journal article" date="2012" name="BMC Genomics">
        <title>Comparative genomic analysis and phylogenetic position of Theileria equi.</title>
        <authorList>
            <person name="Kappmeyer L.S."/>
            <person name="Thiagarajan M."/>
            <person name="Herndon D.R."/>
            <person name="Ramsay J.D."/>
            <person name="Caler E."/>
            <person name="Djikeng A."/>
            <person name="Gillespie J.J."/>
            <person name="Lau A.O."/>
            <person name="Roalson E.H."/>
            <person name="Silva J.C."/>
            <person name="Silva M.G."/>
            <person name="Suarez C.E."/>
            <person name="Ueti M.W."/>
            <person name="Nene V.M."/>
            <person name="Mealey R.H."/>
            <person name="Knowles D.P."/>
            <person name="Brayton K.A."/>
        </authorList>
    </citation>
    <scope>NUCLEOTIDE SEQUENCE [LARGE SCALE GENOMIC DNA]</scope>
    <source>
        <strain evidence="1 2">WA</strain>
    </source>
</reference>
<dbReference type="GeneID" id="15804677"/>
<dbReference type="KEGG" id="beq:BEWA_010160"/>
<dbReference type="RefSeq" id="XP_004831268.1">
    <property type="nucleotide sequence ID" value="XM_004831211.1"/>
</dbReference>
<dbReference type="VEuPathDB" id="PiroplasmaDB:BEWA_010160"/>
<dbReference type="Gene3D" id="3.40.50.300">
    <property type="entry name" value="P-loop containing nucleotide triphosphate hydrolases"/>
    <property type="match status" value="1"/>
</dbReference>
<keyword evidence="2" id="KW-1185">Reference proteome</keyword>
<accession>L0B161</accession>
<organism evidence="1 2">
    <name type="scientific">Theileria equi strain WA</name>
    <dbReference type="NCBI Taxonomy" id="1537102"/>
    <lineage>
        <taxon>Eukaryota</taxon>
        <taxon>Sar</taxon>
        <taxon>Alveolata</taxon>
        <taxon>Apicomplexa</taxon>
        <taxon>Aconoidasida</taxon>
        <taxon>Piroplasmida</taxon>
        <taxon>Theileriidae</taxon>
        <taxon>Theileria</taxon>
    </lineage>
</organism>
<gene>
    <name evidence="1" type="ORF">BEWA_010160</name>
</gene>
<dbReference type="InterPro" id="IPR027417">
    <property type="entry name" value="P-loop_NTPase"/>
</dbReference>
<dbReference type="EMBL" id="CP001670">
    <property type="protein sequence ID" value="AFZ81602.1"/>
    <property type="molecule type" value="Genomic_DNA"/>
</dbReference>
<sequence length="474" mass="54476">MSRYGVPAHLSSLKQAVFNHLKTEVHTQLWLTGPKGRGKSRLINAILSEFEVKDEINHFSSYVDFGNIFNQNCQTLITRFADALISSVKYPKGYDDETLKKLFDDVLNEISSSNFHVKIFLKSIDYDKVDDLDGEKPSERINFSKLLKVYEEVIKINPGAFGFSNSPNIPTCWKCLYILNAVGTLAEIKEIEESNNINLSTSVTGKWVTVYLLKAIRAIYELDQKKWVLSLDGIESLMSTLLKDRGSDIYHRLPENFANIFDSNQFVYLEVPEIPVDIAMAILTKEFSCDITNNRALLKLSGGNYHLLNKCIENYRDFKSNVSLDTIKKILSGSKNEVDDEFFPVNKPKELQENYLSTEHGKFFIKNLYNACLSEDIIKFENSMNNFLSSLTMEELKIKLNNRVFETIRYLLKKRKLQIRKSCIIENKIILALISSNILHYQMSSNVVEFQNLMVERLLDSYMNSEFGLLTSLI</sequence>
<dbReference type="eggNOG" id="ENOG502STGH">
    <property type="taxonomic scope" value="Eukaryota"/>
</dbReference>